<name>A0A0P6XJ49_9CHLR</name>
<feature type="compositionally biased region" description="Basic residues" evidence="1">
    <location>
        <begin position="1106"/>
        <end position="1115"/>
    </location>
</feature>
<feature type="compositionally biased region" description="Polar residues" evidence="1">
    <location>
        <begin position="899"/>
        <end position="911"/>
    </location>
</feature>
<protein>
    <submittedName>
        <fullName evidence="3">Uncharacterized protein</fullName>
    </submittedName>
</protein>
<feature type="transmembrane region" description="Helical" evidence="2">
    <location>
        <begin position="270"/>
        <end position="290"/>
    </location>
</feature>
<dbReference type="Proteomes" id="UP000050277">
    <property type="component" value="Unassembled WGS sequence"/>
</dbReference>
<feature type="transmembrane region" description="Helical" evidence="2">
    <location>
        <begin position="324"/>
        <end position="346"/>
    </location>
</feature>
<keyword evidence="2" id="KW-1133">Transmembrane helix</keyword>
<comment type="caution">
    <text evidence="3">The sequence shown here is derived from an EMBL/GenBank/DDBJ whole genome shotgun (WGS) entry which is preliminary data.</text>
</comment>
<feature type="region of interest" description="Disordered" evidence="1">
    <location>
        <begin position="1072"/>
        <end position="1115"/>
    </location>
</feature>
<feature type="transmembrane region" description="Helical" evidence="2">
    <location>
        <begin position="68"/>
        <end position="89"/>
    </location>
</feature>
<dbReference type="AlphaFoldDB" id="A0A0P6XJ49"/>
<proteinExistence type="predicted"/>
<dbReference type="STRING" id="70996.SE18_25565"/>
<dbReference type="EMBL" id="LGKP01000042">
    <property type="protein sequence ID" value="KPL79961.1"/>
    <property type="molecule type" value="Genomic_DNA"/>
</dbReference>
<keyword evidence="4" id="KW-1185">Reference proteome</keyword>
<keyword evidence="2" id="KW-0812">Transmembrane</keyword>
<evidence type="ECO:0000256" key="2">
    <source>
        <dbReference type="SAM" id="Phobius"/>
    </source>
</evidence>
<evidence type="ECO:0000313" key="3">
    <source>
        <dbReference type="EMBL" id="KPL79961.1"/>
    </source>
</evidence>
<reference evidence="3 4" key="1">
    <citation type="submission" date="2015-07" db="EMBL/GenBank/DDBJ databases">
        <title>Whole genome sequence of Herpetosiphon geysericola DSM 7119.</title>
        <authorList>
            <person name="Hemp J."/>
            <person name="Ward L.M."/>
            <person name="Pace L.A."/>
            <person name="Fischer W.W."/>
        </authorList>
    </citation>
    <scope>NUCLEOTIDE SEQUENCE [LARGE SCALE GENOMIC DNA]</scope>
    <source>
        <strain evidence="3 4">DSM 7119</strain>
    </source>
</reference>
<sequence length="1115" mass="119570">MNNDQLLDAQMKRLLLDVLQFIGVDNLWMISRMMLMGSGLIEWISSGIATFAQDFWLPGILKFISTQLYVQVTIIAFFFLILGLFANGVGARVQWVRPGGFLRWMAILYILVVAGGPVFGLLDEARRKAPGFILSAVPLPQIPVSAMTIRADGAVYRPLDESDAFHAAQARIVAPLRDRNSDGSYDVTDIAMATWHATAADVYNGSEAFSIETANGPVSIEGLPPAFRSLFFGGGDGSLPWYQSDFSTDPNGAQKRAEALTLGRVGTYQAFVGFIASASAFMVALIGFLFTLGTLALYVMFACFAPLGLFGTNGIFVGGIFKGWVWLCAWSIGVTVASRMLTVLLFGVPEALGIATKYPLSLVFCLFYLYLHVRLYKLSWYRIRSTVVPLSKMAVRGGRAELEDIPAEKDIEDRQKAMGFDDIDLAGGAQIGMKVATTHPVMAGNSALSGALHGASSGFGLYNLVSADMEAAQKARATHDTTAVVKRQAFTSAVETGQTVYGRLSFDSSTAKPGPQDPARIVTGGTAEAGNLVQQGFAVRQHDSTHLQIWRPLQGTKGWGAGHMMPDAPEQARPLSIAQRGALIAGHAVGLTEAGMIGLAHEHGIAPEAQHIGELTPVQAGQVRQLVQGMTASNARLVNEMTALVDIPGLSTQTESPPSLVTDDIVPAAMSPGMALRQSVTLEGTIDSARLYPIIGAQAEQIAAMGERYGIQPVTRAVDAAHQAYAAIAANGTLYSQTAYNVAQGRIPASVSQAIMTASPELAVNTPQAAVDRHIVSQVALAARAPLTIDTIADSVGTTITAGGDLQTLSTVSGVDARQFRNQATHVGQYLDWAKSHDIPPTDAAQMVRDRVQHGSVAETTAKSLAPTIRAQGVAILKDFPSADQWTIPLMDSAGPSFDNENLNITSSTVRNESDADRESLSPTSDFHLEPDSSVSAEQESNVTDLTASLMLEQEENIDWVGNLTERINAPIDRAMAAVDTQAGAVMAQVDHGVDQVGVVFETAVADGADGAGVVFNNTSIHVDEGIDHVNDAFDAISNVKRPPVRREVTRPQQRVERRREDDMIRVPHQVTVTPQMERTVERRQRQSVPKDPQPSGHGSSPSKQRPPKKRTQES</sequence>
<feature type="transmembrane region" description="Helical" evidence="2">
    <location>
        <begin position="296"/>
        <end position="317"/>
    </location>
</feature>
<gene>
    <name evidence="3" type="ORF">SE18_25565</name>
</gene>
<accession>A0A0P6XJ49</accession>
<feature type="region of interest" description="Disordered" evidence="1">
    <location>
        <begin position="897"/>
        <end position="941"/>
    </location>
</feature>
<organism evidence="3 4">
    <name type="scientific">Herpetosiphon geysericola</name>
    <dbReference type="NCBI Taxonomy" id="70996"/>
    <lineage>
        <taxon>Bacteria</taxon>
        <taxon>Bacillati</taxon>
        <taxon>Chloroflexota</taxon>
        <taxon>Chloroflexia</taxon>
        <taxon>Herpetosiphonales</taxon>
        <taxon>Herpetosiphonaceae</taxon>
        <taxon>Herpetosiphon</taxon>
    </lineage>
</organism>
<feature type="transmembrane region" description="Helical" evidence="2">
    <location>
        <begin position="33"/>
        <end position="56"/>
    </location>
</feature>
<evidence type="ECO:0000313" key="4">
    <source>
        <dbReference type="Proteomes" id="UP000050277"/>
    </source>
</evidence>
<feature type="transmembrane region" description="Helical" evidence="2">
    <location>
        <begin position="101"/>
        <end position="122"/>
    </location>
</feature>
<keyword evidence="2" id="KW-0472">Membrane</keyword>
<dbReference type="RefSeq" id="WP_054537307.1">
    <property type="nucleotide sequence ID" value="NZ_LGKP01000042.1"/>
</dbReference>
<evidence type="ECO:0000256" key="1">
    <source>
        <dbReference type="SAM" id="MobiDB-lite"/>
    </source>
</evidence>